<dbReference type="InterPro" id="IPR005614">
    <property type="entry name" value="NrfD-like"/>
</dbReference>
<feature type="transmembrane region" description="Helical" evidence="7">
    <location>
        <begin position="39"/>
        <end position="59"/>
    </location>
</feature>
<proteinExistence type="inferred from homology"/>
<evidence type="ECO:0000313" key="8">
    <source>
        <dbReference type="EMBL" id="RXK60844.1"/>
    </source>
</evidence>
<sequence>MSLLRYESQVREPLVDGHKTYHDVTEDICKPVEAAPTRLWWIGFIISVALLLFGAVSLYKEVVYGTGMWNLNKTIGWGWDITNFVWWVGIGHAGTLISAILLLFRQGWRTGVNRAAEAMTIFAVICAGQFPIWHMGRVWMAFFVMPYPNTRGPLWVNFNSPLLWDVFAISTYFTVSLLFWYSGLIPDMATLRDRAKKKWAKAFYGVASFGWTGSTKHWQRHESLSLVLAGLSTPLVLSVHTIVSFDFATSVIPGWHTTIFPPYFVAGAIFSGFAMVQTLMLVTRKIMNLEDYITISHIENMNKVIVLTGSIVGCAYLTELFMAWYSAVKYEQDIFFKYRIAGPYGWSYWLMMTCNVITPQLFWSKKLRRNIAFTFLMSIVVNVGMWFERFVIIVSSLYRDYLPSSWSVYYRPTIWEVGFYLGSFGLFFTCYFLFSKYFPVIAIAEIKHILKKNGESYKEQMDGIEEQSVTEFAHEHAHAH</sequence>
<comment type="subcellular location">
    <subcellularLocation>
        <location evidence="1">Cell membrane</location>
        <topology evidence="1">Multi-pass membrane protein</topology>
    </subcellularLocation>
</comment>
<reference evidence="8 9" key="1">
    <citation type="submission" date="2019-01" db="EMBL/GenBank/DDBJ databases">
        <title>Lacibacter sp. strain TTM-7.</title>
        <authorList>
            <person name="Chen W.-M."/>
        </authorList>
    </citation>
    <scope>NUCLEOTIDE SEQUENCE [LARGE SCALE GENOMIC DNA]</scope>
    <source>
        <strain evidence="8 9">TTM-7</strain>
    </source>
</reference>
<dbReference type="PANTHER" id="PTHR43044:SF2">
    <property type="entry name" value="POLYSULPHIDE REDUCTASE NRFD"/>
    <property type="match status" value="1"/>
</dbReference>
<feature type="transmembrane region" description="Helical" evidence="7">
    <location>
        <begin position="346"/>
        <end position="363"/>
    </location>
</feature>
<feature type="transmembrane region" description="Helical" evidence="7">
    <location>
        <begin position="224"/>
        <end position="243"/>
    </location>
</feature>
<feature type="transmembrane region" description="Helical" evidence="7">
    <location>
        <begin position="304"/>
        <end position="326"/>
    </location>
</feature>
<keyword evidence="6 7" id="KW-0472">Membrane</keyword>
<comment type="caution">
    <text evidence="8">The sequence shown here is derived from an EMBL/GenBank/DDBJ whole genome shotgun (WGS) entry which is preliminary data.</text>
</comment>
<feature type="transmembrane region" description="Helical" evidence="7">
    <location>
        <begin position="162"/>
        <end position="184"/>
    </location>
</feature>
<evidence type="ECO:0000256" key="4">
    <source>
        <dbReference type="ARBA" id="ARBA00022692"/>
    </source>
</evidence>
<evidence type="ECO:0000256" key="5">
    <source>
        <dbReference type="ARBA" id="ARBA00022989"/>
    </source>
</evidence>
<gene>
    <name evidence="8" type="ORF">ESA94_10305</name>
</gene>
<keyword evidence="3" id="KW-1003">Cell membrane</keyword>
<keyword evidence="4 7" id="KW-0812">Transmembrane</keyword>
<evidence type="ECO:0000256" key="6">
    <source>
        <dbReference type="ARBA" id="ARBA00023136"/>
    </source>
</evidence>
<protein>
    <submittedName>
        <fullName evidence="8">Hydrogenase</fullName>
    </submittedName>
</protein>
<feature type="transmembrane region" description="Helical" evidence="7">
    <location>
        <begin position="417"/>
        <end position="434"/>
    </location>
</feature>
<dbReference type="GO" id="GO:0005886">
    <property type="term" value="C:plasma membrane"/>
    <property type="evidence" value="ECO:0007669"/>
    <property type="project" value="UniProtKB-SubCell"/>
</dbReference>
<evidence type="ECO:0000256" key="2">
    <source>
        <dbReference type="ARBA" id="ARBA00008929"/>
    </source>
</evidence>
<feature type="transmembrane region" description="Helical" evidence="7">
    <location>
        <begin position="116"/>
        <end position="142"/>
    </location>
</feature>
<feature type="transmembrane region" description="Helical" evidence="7">
    <location>
        <begin position="375"/>
        <end position="397"/>
    </location>
</feature>
<evidence type="ECO:0000256" key="7">
    <source>
        <dbReference type="SAM" id="Phobius"/>
    </source>
</evidence>
<evidence type="ECO:0000256" key="1">
    <source>
        <dbReference type="ARBA" id="ARBA00004651"/>
    </source>
</evidence>
<evidence type="ECO:0000256" key="3">
    <source>
        <dbReference type="ARBA" id="ARBA00022475"/>
    </source>
</evidence>
<organism evidence="8 9">
    <name type="scientific">Lacibacter luteus</name>
    <dbReference type="NCBI Taxonomy" id="2508719"/>
    <lineage>
        <taxon>Bacteria</taxon>
        <taxon>Pseudomonadati</taxon>
        <taxon>Bacteroidota</taxon>
        <taxon>Chitinophagia</taxon>
        <taxon>Chitinophagales</taxon>
        <taxon>Chitinophagaceae</taxon>
        <taxon>Lacibacter</taxon>
    </lineage>
</organism>
<keyword evidence="9" id="KW-1185">Reference proteome</keyword>
<dbReference type="OrthoDB" id="9806499at2"/>
<evidence type="ECO:0000313" key="9">
    <source>
        <dbReference type="Proteomes" id="UP000290204"/>
    </source>
</evidence>
<feature type="transmembrane region" description="Helical" evidence="7">
    <location>
        <begin position="84"/>
        <end position="104"/>
    </location>
</feature>
<dbReference type="PANTHER" id="PTHR43044">
    <property type="match status" value="1"/>
</dbReference>
<comment type="similarity">
    <text evidence="2">Belongs to the NrfD family.</text>
</comment>
<name>A0A4Q1CKE0_9BACT</name>
<dbReference type="EMBL" id="SDHW01000002">
    <property type="protein sequence ID" value="RXK60844.1"/>
    <property type="molecule type" value="Genomic_DNA"/>
</dbReference>
<keyword evidence="5 7" id="KW-1133">Transmembrane helix</keyword>
<accession>A0A4Q1CKE0</accession>
<dbReference type="Proteomes" id="UP000290204">
    <property type="component" value="Unassembled WGS sequence"/>
</dbReference>
<dbReference type="RefSeq" id="WP_129130805.1">
    <property type="nucleotide sequence ID" value="NZ_SDHW01000002.1"/>
</dbReference>
<dbReference type="Pfam" id="PF03916">
    <property type="entry name" value="NrfD"/>
    <property type="match status" value="1"/>
</dbReference>
<dbReference type="AlphaFoldDB" id="A0A4Q1CKE0"/>
<feature type="transmembrane region" description="Helical" evidence="7">
    <location>
        <begin position="263"/>
        <end position="283"/>
    </location>
</feature>